<sequence length="400" mass="47342">MEQFNILVKEMMVCKGIQDYDVYIEGNSNVGDGYMGEMIFFKIISRKDGKTSNLIMKLAKTDKKLRKATTLEVNFQREIFMFTTVFNTLQRFLSEKNKSSDLHYVPKLFWSSKEYMKEAVVLENLKSVGFEMWRSKERLDREHTMVVVRNFAKWHGTVMAYRDQHPDIFEEWIPQLQDIRYQLVIEMGFVNFTRKYFEQIVELLKMKGYADIAKKYEKHLENLDEIFQPASEIKDRLVITHADCWMNNIMFKFNGDKNRAYDCKFIDFQLSHVNTPIEDLSFFIYSASAESVIDNPEDVLQEYYSILSNTMRSLGSDPHSIFTYSKLLDDWKRYGHFGVISCIELIKLKYFREWEVPDFLKLSENGGHNIGEAFMKPIENEEVYLAEVLKVFISFGNKYL</sequence>
<reference evidence="2 3" key="1">
    <citation type="submission" date="2023-03" db="EMBL/GenBank/DDBJ databases">
        <title>Genome insight into feeding habits of ladybird beetles.</title>
        <authorList>
            <person name="Li H.-S."/>
            <person name="Huang Y.-H."/>
            <person name="Pang H."/>
        </authorList>
    </citation>
    <scope>NUCLEOTIDE SEQUENCE [LARGE SCALE GENOMIC DNA]</scope>
    <source>
        <strain evidence="2">SYSU_2023b</strain>
        <tissue evidence="2">Whole body</tissue>
    </source>
</reference>
<proteinExistence type="predicted"/>
<dbReference type="InterPro" id="IPR004119">
    <property type="entry name" value="EcKL"/>
</dbReference>
<comment type="caution">
    <text evidence="2">The sequence shown here is derived from an EMBL/GenBank/DDBJ whole genome shotgun (WGS) entry which is preliminary data.</text>
</comment>
<dbReference type="PANTHER" id="PTHR11012">
    <property type="entry name" value="PROTEIN KINASE-LIKE DOMAIN-CONTAINING"/>
    <property type="match status" value="1"/>
</dbReference>
<dbReference type="InterPro" id="IPR015897">
    <property type="entry name" value="CHK_kinase-like"/>
</dbReference>
<evidence type="ECO:0000313" key="3">
    <source>
        <dbReference type="Proteomes" id="UP001431783"/>
    </source>
</evidence>
<accession>A0AAW1ULU1</accession>
<dbReference type="EMBL" id="JARQZJ010000091">
    <property type="protein sequence ID" value="KAK9883748.1"/>
    <property type="molecule type" value="Genomic_DNA"/>
</dbReference>
<dbReference type="InterPro" id="IPR011009">
    <property type="entry name" value="Kinase-like_dom_sf"/>
</dbReference>
<keyword evidence="3" id="KW-1185">Reference proteome</keyword>
<evidence type="ECO:0000313" key="2">
    <source>
        <dbReference type="EMBL" id="KAK9883748.1"/>
    </source>
</evidence>
<dbReference type="Gene3D" id="3.90.1200.10">
    <property type="match status" value="1"/>
</dbReference>
<dbReference type="PANTHER" id="PTHR11012:SF30">
    <property type="entry name" value="PROTEIN KINASE-LIKE DOMAIN-CONTAINING"/>
    <property type="match status" value="1"/>
</dbReference>
<organism evidence="2 3">
    <name type="scientific">Henosepilachna vigintioctopunctata</name>
    <dbReference type="NCBI Taxonomy" id="420089"/>
    <lineage>
        <taxon>Eukaryota</taxon>
        <taxon>Metazoa</taxon>
        <taxon>Ecdysozoa</taxon>
        <taxon>Arthropoda</taxon>
        <taxon>Hexapoda</taxon>
        <taxon>Insecta</taxon>
        <taxon>Pterygota</taxon>
        <taxon>Neoptera</taxon>
        <taxon>Endopterygota</taxon>
        <taxon>Coleoptera</taxon>
        <taxon>Polyphaga</taxon>
        <taxon>Cucujiformia</taxon>
        <taxon>Coccinelloidea</taxon>
        <taxon>Coccinellidae</taxon>
        <taxon>Epilachninae</taxon>
        <taxon>Epilachnini</taxon>
        <taxon>Henosepilachna</taxon>
    </lineage>
</organism>
<dbReference type="Proteomes" id="UP001431783">
    <property type="component" value="Unassembled WGS sequence"/>
</dbReference>
<protein>
    <recommendedName>
        <fullName evidence="1">CHK kinase-like domain-containing protein</fullName>
    </recommendedName>
</protein>
<dbReference type="AlphaFoldDB" id="A0AAW1ULU1"/>
<evidence type="ECO:0000259" key="1">
    <source>
        <dbReference type="SMART" id="SM00587"/>
    </source>
</evidence>
<gene>
    <name evidence="2" type="ORF">WA026_001937</name>
</gene>
<name>A0AAW1ULU1_9CUCU</name>
<dbReference type="SUPFAM" id="SSF56112">
    <property type="entry name" value="Protein kinase-like (PK-like)"/>
    <property type="match status" value="1"/>
</dbReference>
<feature type="domain" description="CHK kinase-like" evidence="1">
    <location>
        <begin position="120"/>
        <end position="313"/>
    </location>
</feature>
<dbReference type="SMART" id="SM00587">
    <property type="entry name" value="CHK"/>
    <property type="match status" value="1"/>
</dbReference>
<dbReference type="Pfam" id="PF02958">
    <property type="entry name" value="EcKL"/>
    <property type="match status" value="1"/>
</dbReference>